<dbReference type="HOGENOM" id="CLU_2183145_0_0_1"/>
<evidence type="ECO:0000313" key="3">
    <source>
        <dbReference type="Proteomes" id="UP000002624"/>
    </source>
</evidence>
<organism evidence="2 3">
    <name type="scientific">Ajellomyces capsulatus (strain H143)</name>
    <name type="common">Darling's disease fungus</name>
    <name type="synonym">Histoplasma capsulatum</name>
    <dbReference type="NCBI Taxonomy" id="544712"/>
    <lineage>
        <taxon>Eukaryota</taxon>
        <taxon>Fungi</taxon>
        <taxon>Dikarya</taxon>
        <taxon>Ascomycota</taxon>
        <taxon>Pezizomycotina</taxon>
        <taxon>Eurotiomycetes</taxon>
        <taxon>Eurotiomycetidae</taxon>
        <taxon>Onygenales</taxon>
        <taxon>Ajellomycetaceae</taxon>
        <taxon>Histoplasma</taxon>
    </lineage>
</organism>
<feature type="compositionally biased region" description="Basic and acidic residues" evidence="1">
    <location>
        <begin position="64"/>
        <end position="76"/>
    </location>
</feature>
<sequence>MGHDETMGSDDKTRWGVVFRNPLAALLGRLIRALLNRAFFLAYIPYIIAIQNQLAAQPASQPKQKGELLSSKERPKNRQASTAAGSVTGCFFHDPARSVRFKDCTVSKL</sequence>
<proteinExistence type="predicted"/>
<reference evidence="3" key="1">
    <citation type="submission" date="2009-05" db="EMBL/GenBank/DDBJ databases">
        <title>The genome sequence of Ajellomyces capsulatus strain H143.</title>
        <authorList>
            <person name="Champion M."/>
            <person name="Cuomo C.A."/>
            <person name="Ma L.-J."/>
            <person name="Henn M.R."/>
            <person name="Sil A."/>
            <person name="Goldman B."/>
            <person name="Young S.K."/>
            <person name="Kodira C.D."/>
            <person name="Zeng Q."/>
            <person name="Koehrsen M."/>
            <person name="Alvarado L."/>
            <person name="Berlin A.M."/>
            <person name="Borenstein D."/>
            <person name="Chen Z."/>
            <person name="Engels R."/>
            <person name="Freedman E."/>
            <person name="Gellesch M."/>
            <person name="Goldberg J."/>
            <person name="Griggs A."/>
            <person name="Gujja S."/>
            <person name="Heiman D.I."/>
            <person name="Hepburn T.A."/>
            <person name="Howarth C."/>
            <person name="Jen D."/>
            <person name="Larson L."/>
            <person name="Lewis B."/>
            <person name="Mehta T."/>
            <person name="Park D."/>
            <person name="Pearson M."/>
            <person name="Roberts A."/>
            <person name="Saif S."/>
            <person name="Shea T.D."/>
            <person name="Shenoy N."/>
            <person name="Sisk P."/>
            <person name="Stolte C."/>
            <person name="Sykes S."/>
            <person name="Walk T."/>
            <person name="White J."/>
            <person name="Yandava C."/>
            <person name="Klein B."/>
            <person name="McEwen J.G."/>
            <person name="Puccia R."/>
            <person name="Goldman G.H."/>
            <person name="Felipe M.S."/>
            <person name="Nino-Vega G."/>
            <person name="San-Blas G."/>
            <person name="Taylor J.W."/>
            <person name="Mendoza L."/>
            <person name="Galagan J.E."/>
            <person name="Nusbaum C."/>
            <person name="Birren B.W."/>
        </authorList>
    </citation>
    <scope>NUCLEOTIDE SEQUENCE [LARGE SCALE GENOMIC DNA]</scope>
    <source>
        <strain evidence="3">H143</strain>
    </source>
</reference>
<feature type="region of interest" description="Disordered" evidence="1">
    <location>
        <begin position="57"/>
        <end position="83"/>
    </location>
</feature>
<dbReference type="VEuPathDB" id="FungiDB:HCDG_08600"/>
<dbReference type="EMBL" id="GG692436">
    <property type="protein sequence ID" value="EER37149.1"/>
    <property type="molecule type" value="Genomic_DNA"/>
</dbReference>
<evidence type="ECO:0000256" key="1">
    <source>
        <dbReference type="SAM" id="MobiDB-lite"/>
    </source>
</evidence>
<accession>C6HRL5</accession>
<dbReference type="AlphaFoldDB" id="C6HRL5"/>
<evidence type="ECO:0000313" key="2">
    <source>
        <dbReference type="EMBL" id="EER37149.1"/>
    </source>
</evidence>
<dbReference type="Proteomes" id="UP000002624">
    <property type="component" value="Unassembled WGS sequence"/>
</dbReference>
<protein>
    <submittedName>
        <fullName evidence="2">Uncharacterized protein</fullName>
    </submittedName>
</protein>
<name>C6HRL5_AJECH</name>
<gene>
    <name evidence="2" type="ORF">HCDG_08600</name>
</gene>